<name>A0A182C7L6_9BACT</name>
<comment type="caution">
    <text evidence="2">The sequence shown here is derived from an EMBL/GenBank/DDBJ whole genome shotgun (WGS) entry which is preliminary data.</text>
</comment>
<dbReference type="OrthoDB" id="9790052at2"/>
<proteinExistence type="predicted"/>
<dbReference type="RefSeq" id="WP_084251401.1">
    <property type="nucleotide sequence ID" value="NZ_JFHK01000003.1"/>
</dbReference>
<dbReference type="SUPFAM" id="SSF46785">
    <property type="entry name" value="Winged helix' DNA-binding domain"/>
    <property type="match status" value="1"/>
</dbReference>
<sequence>MSLKGHQERAAKIEEILRGIFIRVKREGRKVLKDFPITPAQFDVLQILYFSGNKRMSDISRMLGITKSTTTGLVKRLIEAGFIEKKRSDEDRRSYIIQISKEGTKLIKKVIEQRVNYLYEILLELKSHKPEELLEMLNELLSAMKKSG</sequence>
<protein>
    <submittedName>
        <fullName evidence="2">MarR family transcriptional regulator</fullName>
    </submittedName>
</protein>
<dbReference type="InterPro" id="IPR039422">
    <property type="entry name" value="MarR/SlyA-like"/>
</dbReference>
<dbReference type="Pfam" id="PF01047">
    <property type="entry name" value="MarR"/>
    <property type="match status" value="1"/>
</dbReference>
<dbReference type="InterPro" id="IPR036388">
    <property type="entry name" value="WH-like_DNA-bd_sf"/>
</dbReference>
<dbReference type="PANTHER" id="PTHR33164:SF102">
    <property type="entry name" value="TRANSCRIPTIONAL REGULATORY PROTEIN"/>
    <property type="match status" value="1"/>
</dbReference>
<evidence type="ECO:0000313" key="2">
    <source>
        <dbReference type="EMBL" id="OAA31639.1"/>
    </source>
</evidence>
<dbReference type="InterPro" id="IPR036390">
    <property type="entry name" value="WH_DNA-bd_sf"/>
</dbReference>
<dbReference type="Gene3D" id="1.10.10.10">
    <property type="entry name" value="Winged helix-like DNA-binding domain superfamily/Winged helix DNA-binding domain"/>
    <property type="match status" value="1"/>
</dbReference>
<evidence type="ECO:0000259" key="1">
    <source>
        <dbReference type="PROSITE" id="PS50995"/>
    </source>
</evidence>
<accession>A0A182C7L6</accession>
<organism evidence="2 3">
    <name type="scientific">Kosmotoga arenicorallina S304</name>
    <dbReference type="NCBI Taxonomy" id="1453497"/>
    <lineage>
        <taxon>Bacteria</taxon>
        <taxon>Thermotogati</taxon>
        <taxon>Thermotogota</taxon>
        <taxon>Thermotogae</taxon>
        <taxon>Kosmotogales</taxon>
        <taxon>Kosmotogaceae</taxon>
        <taxon>Kosmotoga</taxon>
    </lineage>
</organism>
<dbReference type="Proteomes" id="UP000077339">
    <property type="component" value="Unassembled WGS sequence"/>
</dbReference>
<reference evidence="2 3" key="1">
    <citation type="submission" date="2014-02" db="EMBL/GenBank/DDBJ databases">
        <title>Kosmotoga genome sequencing.</title>
        <authorList>
            <person name="Pollo S.M."/>
            <person name="Charchuk R."/>
            <person name="Nesbo C.L."/>
        </authorList>
    </citation>
    <scope>NUCLEOTIDE SEQUENCE [LARGE SCALE GENOMIC DNA]</scope>
    <source>
        <strain evidence="2 3">S304</strain>
    </source>
</reference>
<dbReference type="InterPro" id="IPR000835">
    <property type="entry name" value="HTH_MarR-typ"/>
</dbReference>
<dbReference type="GO" id="GO:0003700">
    <property type="term" value="F:DNA-binding transcription factor activity"/>
    <property type="evidence" value="ECO:0007669"/>
    <property type="project" value="InterPro"/>
</dbReference>
<gene>
    <name evidence="2" type="ORF">AT15_06080</name>
</gene>
<dbReference type="PRINTS" id="PR00598">
    <property type="entry name" value="HTHMARR"/>
</dbReference>
<dbReference type="PROSITE" id="PS50995">
    <property type="entry name" value="HTH_MARR_2"/>
    <property type="match status" value="1"/>
</dbReference>
<evidence type="ECO:0000313" key="3">
    <source>
        <dbReference type="Proteomes" id="UP000077339"/>
    </source>
</evidence>
<dbReference type="PANTHER" id="PTHR33164">
    <property type="entry name" value="TRANSCRIPTIONAL REGULATOR, MARR FAMILY"/>
    <property type="match status" value="1"/>
</dbReference>
<dbReference type="SMART" id="SM00347">
    <property type="entry name" value="HTH_MARR"/>
    <property type="match status" value="1"/>
</dbReference>
<dbReference type="GO" id="GO:0006950">
    <property type="term" value="P:response to stress"/>
    <property type="evidence" value="ECO:0007669"/>
    <property type="project" value="TreeGrafter"/>
</dbReference>
<dbReference type="EMBL" id="JFHK01000003">
    <property type="protein sequence ID" value="OAA31639.1"/>
    <property type="molecule type" value="Genomic_DNA"/>
</dbReference>
<feature type="domain" description="HTH marR-type" evidence="1">
    <location>
        <begin position="10"/>
        <end position="142"/>
    </location>
</feature>
<dbReference type="AlphaFoldDB" id="A0A182C7L6"/>
<keyword evidence="3" id="KW-1185">Reference proteome</keyword>
<dbReference type="STRING" id="1453497.AT15_06080"/>
<dbReference type="PATRIC" id="fig|1453497.3.peg.1213"/>